<evidence type="ECO:0000313" key="2">
    <source>
        <dbReference type="Proteomes" id="UP001176517"/>
    </source>
</evidence>
<name>A0AAN6JNK2_9BASI</name>
<keyword evidence="2" id="KW-1185">Reference proteome</keyword>
<organism evidence="1 2">
    <name type="scientific">Tilletia horrida</name>
    <dbReference type="NCBI Taxonomy" id="155126"/>
    <lineage>
        <taxon>Eukaryota</taxon>
        <taxon>Fungi</taxon>
        <taxon>Dikarya</taxon>
        <taxon>Basidiomycota</taxon>
        <taxon>Ustilaginomycotina</taxon>
        <taxon>Exobasidiomycetes</taxon>
        <taxon>Tilletiales</taxon>
        <taxon>Tilletiaceae</taxon>
        <taxon>Tilletia</taxon>
    </lineage>
</organism>
<comment type="caution">
    <text evidence="1">The sequence shown here is derived from an EMBL/GenBank/DDBJ whole genome shotgun (WGS) entry which is preliminary data.</text>
</comment>
<dbReference type="EMBL" id="JAPDMZ010000714">
    <property type="protein sequence ID" value="KAK0541863.1"/>
    <property type="molecule type" value="Genomic_DNA"/>
</dbReference>
<evidence type="ECO:0000313" key="1">
    <source>
        <dbReference type="EMBL" id="KAK0541863.1"/>
    </source>
</evidence>
<accession>A0AAN6JNK2</accession>
<sequence>HQEFQQYSQAAEAFRNMDPSTVQELHLNQLKELLGQANRAHLRATWVHEQMVSEAERIGFKIQREKF</sequence>
<protein>
    <submittedName>
        <fullName evidence="1">Uncharacterized protein</fullName>
    </submittedName>
</protein>
<feature type="non-terminal residue" evidence="1">
    <location>
        <position position="1"/>
    </location>
</feature>
<gene>
    <name evidence="1" type="ORF">OC846_006918</name>
</gene>
<reference evidence="1" key="1">
    <citation type="journal article" date="2023" name="PhytoFront">
        <title>Draft Genome Resources of Seven Strains of Tilletia horrida, Causal Agent of Kernel Smut of Rice.</title>
        <authorList>
            <person name="Khanal S."/>
            <person name="Antony Babu S."/>
            <person name="Zhou X.G."/>
        </authorList>
    </citation>
    <scope>NUCLEOTIDE SEQUENCE</scope>
    <source>
        <strain evidence="1">TX6</strain>
    </source>
</reference>
<dbReference type="AlphaFoldDB" id="A0AAN6JNK2"/>
<dbReference type="Proteomes" id="UP001176517">
    <property type="component" value="Unassembled WGS sequence"/>
</dbReference>
<proteinExistence type="predicted"/>